<feature type="compositionally biased region" description="Polar residues" evidence="1">
    <location>
        <begin position="542"/>
        <end position="563"/>
    </location>
</feature>
<dbReference type="Proteomes" id="UP001153069">
    <property type="component" value="Unassembled WGS sequence"/>
</dbReference>
<sequence>MKVAFSPTVAVVLGLFDRTVALLQQDERHPLLRDHAFERQLALLDKDIRRALQQEVEDPTAEVGSDQCGGATSVSNWIAGELERKKCEELPLNPFAQPLCEQYENIADIADCQDVTTETVGISASGVPVGSTVEECQLFVSALSPNPYFRDVDSLNHFFATTFAFPMRYECTESEDEMCELQIVYNEAEPGTTIAPTPAPETVSVPCTRCDFFYDDDETCFTADCNLYQCADDGTNATAVEVEANKTHQTQAHAPYHTLSNNVNGSALACNNLQHGNVSCEACLNAGCGAVEGFCLDHCLFAGDDLCWADAIFPAANSTEVCHFKAELEADAWLCGRSNITDCGTCTSTIKSDGVSTCEWYYQPDGQSFCGRGGCNLAGNCGKKTCEVATEDTLYNGGLNPFCDDGECVGVCFKSFRSDIFSFQEHYVGDVYTGCFMQTEQKIWTTEFHVGSSSIRKLEFKIGEHQSKPEGQDEDLFDYCELKVDGVACQRCNFCGPMDAGELDIDCSNVVDDAAVKCESLQDLYYGIVHKLLILEEGATHSPTVAPTDAPTKSPTANPTTSAPVDEPVESGSASTVERAGEGSETNEIIGFSGTSAGTGKPGFAAPLALVMLAAWATRRML</sequence>
<evidence type="ECO:0000256" key="1">
    <source>
        <dbReference type="SAM" id="MobiDB-lite"/>
    </source>
</evidence>
<feature type="region of interest" description="Disordered" evidence="1">
    <location>
        <begin position="542"/>
        <end position="594"/>
    </location>
</feature>
<evidence type="ECO:0000313" key="3">
    <source>
        <dbReference type="EMBL" id="CAB9511148.1"/>
    </source>
</evidence>
<keyword evidence="4" id="KW-1185">Reference proteome</keyword>
<proteinExistence type="predicted"/>
<evidence type="ECO:0000256" key="2">
    <source>
        <dbReference type="SAM" id="SignalP"/>
    </source>
</evidence>
<dbReference type="EMBL" id="CAICTM010000469">
    <property type="protein sequence ID" value="CAB9511148.1"/>
    <property type="molecule type" value="Genomic_DNA"/>
</dbReference>
<dbReference type="AlphaFoldDB" id="A0A9N8HDP0"/>
<organism evidence="3 4">
    <name type="scientific">Seminavis robusta</name>
    <dbReference type="NCBI Taxonomy" id="568900"/>
    <lineage>
        <taxon>Eukaryota</taxon>
        <taxon>Sar</taxon>
        <taxon>Stramenopiles</taxon>
        <taxon>Ochrophyta</taxon>
        <taxon>Bacillariophyta</taxon>
        <taxon>Bacillariophyceae</taxon>
        <taxon>Bacillariophycidae</taxon>
        <taxon>Naviculales</taxon>
        <taxon>Naviculaceae</taxon>
        <taxon>Seminavis</taxon>
    </lineage>
</organism>
<gene>
    <name evidence="3" type="ORF">SEMRO_470_G149560.1</name>
</gene>
<name>A0A9N8HDP0_9STRA</name>
<reference evidence="3" key="1">
    <citation type="submission" date="2020-06" db="EMBL/GenBank/DDBJ databases">
        <authorList>
            <consortium name="Plant Systems Biology data submission"/>
        </authorList>
    </citation>
    <scope>NUCLEOTIDE SEQUENCE</scope>
    <source>
        <strain evidence="3">D6</strain>
    </source>
</reference>
<comment type="caution">
    <text evidence="3">The sequence shown here is derived from an EMBL/GenBank/DDBJ whole genome shotgun (WGS) entry which is preliminary data.</text>
</comment>
<dbReference type="OrthoDB" id="54497at2759"/>
<feature type="chain" id="PRO_5040393564" evidence="2">
    <location>
        <begin position="22"/>
        <end position="622"/>
    </location>
</feature>
<accession>A0A9N8HDP0</accession>
<keyword evidence="2" id="KW-0732">Signal</keyword>
<protein>
    <submittedName>
        <fullName evidence="3">Uncharacterized protein</fullName>
    </submittedName>
</protein>
<feature type="signal peptide" evidence="2">
    <location>
        <begin position="1"/>
        <end position="21"/>
    </location>
</feature>
<evidence type="ECO:0000313" key="4">
    <source>
        <dbReference type="Proteomes" id="UP001153069"/>
    </source>
</evidence>